<evidence type="ECO:0000313" key="3">
    <source>
        <dbReference type="Proteomes" id="UP000477311"/>
    </source>
</evidence>
<dbReference type="InterPro" id="IPR036278">
    <property type="entry name" value="Sialidase_sf"/>
</dbReference>
<dbReference type="SUPFAM" id="SSF82185">
    <property type="entry name" value="Histone H3 K4-specific methyltransferase SET7/9 N-terminal domain"/>
    <property type="match status" value="1"/>
</dbReference>
<organism evidence="2 3">
    <name type="scientific">Limisphaera ngatamarikiensis</name>
    <dbReference type="NCBI Taxonomy" id="1324935"/>
    <lineage>
        <taxon>Bacteria</taxon>
        <taxon>Pseudomonadati</taxon>
        <taxon>Verrucomicrobiota</taxon>
        <taxon>Verrucomicrobiia</taxon>
        <taxon>Limisphaerales</taxon>
        <taxon>Limisphaeraceae</taxon>
        <taxon>Limisphaera</taxon>
    </lineage>
</organism>
<dbReference type="RefSeq" id="WP_165109218.1">
    <property type="nucleotide sequence ID" value="NZ_JAAKYA010000096.1"/>
</dbReference>
<protein>
    <recommendedName>
        <fullName evidence="1">Sialidase domain-containing protein</fullName>
    </recommendedName>
</protein>
<dbReference type="AlphaFoldDB" id="A0A6M1RYF1"/>
<evidence type="ECO:0000259" key="1">
    <source>
        <dbReference type="Pfam" id="PF13088"/>
    </source>
</evidence>
<dbReference type="Gene3D" id="2.120.10.10">
    <property type="match status" value="1"/>
</dbReference>
<reference evidence="2 3" key="1">
    <citation type="submission" date="2020-02" db="EMBL/GenBank/DDBJ databases">
        <title>Draft genome sequence of Limisphaera ngatamarikiensis NGM72.4T, a thermophilic Verrucomicrobia grouped in subdivision 3.</title>
        <authorList>
            <person name="Carere C.R."/>
            <person name="Steen J."/>
            <person name="Hugenholtz P."/>
            <person name="Stott M.B."/>
        </authorList>
    </citation>
    <scope>NUCLEOTIDE SEQUENCE [LARGE SCALE GENOMIC DNA]</scope>
    <source>
        <strain evidence="2 3">NGM72.4</strain>
    </source>
</reference>
<dbReference type="Gene3D" id="2.20.110.10">
    <property type="entry name" value="Histone H3 K4-specific methyltransferase SET7/9 N-terminal domain"/>
    <property type="match status" value="1"/>
</dbReference>
<dbReference type="EMBL" id="JAAKYA010000096">
    <property type="protein sequence ID" value="NGO40531.1"/>
    <property type="molecule type" value="Genomic_DNA"/>
</dbReference>
<dbReference type="SUPFAM" id="SSF50939">
    <property type="entry name" value="Sialidases"/>
    <property type="match status" value="1"/>
</dbReference>
<sequence>MANSAAVVRGGGRGPWLWLVWLLVPGLSASGAGSGAVPAAGPMEIRVRAAGFVPGECTSVGPAEERVSVRVVTAPDPYPFNQACVKQRTDVARLGPRPDVPYFHVRWALPIPPENDTNLMGWVAGVSPEVWAHNHSPGFEILPNGDVLAVYFSARMASGAAESAPDTRFVQARLRFGAEEWEMPELFLDFEGLNDQSGLLWRDGERVWFFGGGRGASPWLPFKMAVTTNHGATWRLELPRLTGPARDYTAQPIANAFRSSADVIYFAMDAAGEESFLWASADGGRTWRDQGGRVSGRHATVVPLDEDGHLLAFGGKNVSLGGWSPRSESRDWGGSWTRPEPSAFPALSSNQRLCMIRLANGHLCLVTDGVTRRTGESPPGWTNGPGPVVAISTNEGRSWHFKPLPVALPHERDRRAGTLGYATVRQAPNGVIHVLATMTHPCLHYEFNEAWVFSDAGDMVPESDGGRVEQYREDYPDGSPRTIWSARICPNGRYVLHGLEVSYYPDGRRAHEVTYVNGRKSGRERYWSPDGRLVWEWEHWPEQNRSVWRWYWPNGRKRLESTWETRPLARDLTRRFYGRQADGPVRHWDEQGRLVYEGRFVRGRLMTPPPPELP</sequence>
<accession>A0A6M1RYF1</accession>
<dbReference type="Pfam" id="PF13088">
    <property type="entry name" value="BNR_2"/>
    <property type="match status" value="1"/>
</dbReference>
<dbReference type="Proteomes" id="UP000477311">
    <property type="component" value="Unassembled WGS sequence"/>
</dbReference>
<keyword evidence="3" id="KW-1185">Reference proteome</keyword>
<feature type="domain" description="Sialidase" evidence="1">
    <location>
        <begin position="145"/>
        <end position="434"/>
    </location>
</feature>
<dbReference type="InterPro" id="IPR011040">
    <property type="entry name" value="Sialidase"/>
</dbReference>
<gene>
    <name evidence="2" type="ORF">G4L39_14175</name>
</gene>
<evidence type="ECO:0000313" key="2">
    <source>
        <dbReference type="EMBL" id="NGO40531.1"/>
    </source>
</evidence>
<comment type="caution">
    <text evidence="2">The sequence shown here is derived from an EMBL/GenBank/DDBJ whole genome shotgun (WGS) entry which is preliminary data.</text>
</comment>
<dbReference type="CDD" id="cd15482">
    <property type="entry name" value="Sialidase_non-viral"/>
    <property type="match status" value="1"/>
</dbReference>
<proteinExistence type="predicted"/>
<name>A0A6M1RYF1_9BACT</name>